<dbReference type="PANTHER" id="PTHR43877">
    <property type="entry name" value="AMINOALKYLPHOSPHONATE N-ACETYLTRANSFERASE-RELATED-RELATED"/>
    <property type="match status" value="1"/>
</dbReference>
<evidence type="ECO:0000313" key="4">
    <source>
        <dbReference type="EMBL" id="WZJ21505.1"/>
    </source>
</evidence>
<dbReference type="CDD" id="cd04301">
    <property type="entry name" value="NAT_SF"/>
    <property type="match status" value="1"/>
</dbReference>
<dbReference type="Proteomes" id="UP001479520">
    <property type="component" value="Chromosome"/>
</dbReference>
<organism evidence="4 5">
    <name type="scientific">Azonexus hydrophilus</name>
    <dbReference type="NCBI Taxonomy" id="418702"/>
    <lineage>
        <taxon>Bacteria</taxon>
        <taxon>Pseudomonadati</taxon>
        <taxon>Pseudomonadota</taxon>
        <taxon>Betaproteobacteria</taxon>
        <taxon>Rhodocyclales</taxon>
        <taxon>Azonexaceae</taxon>
        <taxon>Azonexus</taxon>
    </lineage>
</organism>
<dbReference type="Gene3D" id="3.40.630.30">
    <property type="match status" value="1"/>
</dbReference>
<reference evidence="4 5" key="1">
    <citation type="submission" date="2024-04" db="EMBL/GenBank/DDBJ databases">
        <title>Dissimilatory iodate-reducing microorganisms contribute to the enrichment of iodine in groundwater.</title>
        <authorList>
            <person name="Jiang Z."/>
        </authorList>
    </citation>
    <scope>NUCLEOTIDE SEQUENCE [LARGE SCALE GENOMIC DNA]</scope>
    <source>
        <strain evidence="4 5">NCP973</strain>
    </source>
</reference>
<gene>
    <name evidence="4" type="ORF">AADV58_16360</name>
</gene>
<keyword evidence="1" id="KW-0808">Transferase</keyword>
<proteinExistence type="predicted"/>
<dbReference type="PANTHER" id="PTHR43877:SF2">
    <property type="entry name" value="AMINOALKYLPHOSPHONATE N-ACETYLTRANSFERASE-RELATED"/>
    <property type="match status" value="1"/>
</dbReference>
<name>A0ABZ2XFU1_9RHOO</name>
<dbReference type="Pfam" id="PF00583">
    <property type="entry name" value="Acetyltransf_1"/>
    <property type="match status" value="1"/>
</dbReference>
<evidence type="ECO:0000313" key="5">
    <source>
        <dbReference type="Proteomes" id="UP001479520"/>
    </source>
</evidence>
<sequence>MSLTVIDLDLNNTTHAAALLELLDHYAQDPMGGGQGLKPEVKATLVAGLKGVPVYHGGLALAGDKPVGLINCFAGFSTFAARPLLNIHDIVVRRDRRRQGIGQALLAWAETKARALGCCKLTLEVLSNNQQAMASYQLAGFAPYVLDPAAGQALFLQKLLAEEKS</sequence>
<dbReference type="InterPro" id="IPR050832">
    <property type="entry name" value="Bact_Acetyltransf"/>
</dbReference>
<evidence type="ECO:0000256" key="1">
    <source>
        <dbReference type="ARBA" id="ARBA00022679"/>
    </source>
</evidence>
<protein>
    <submittedName>
        <fullName evidence="4">GNAT family N-acetyltransferase</fullName>
    </submittedName>
</protein>
<dbReference type="PROSITE" id="PS51186">
    <property type="entry name" value="GNAT"/>
    <property type="match status" value="1"/>
</dbReference>
<keyword evidence="5" id="KW-1185">Reference proteome</keyword>
<dbReference type="EMBL" id="CP151406">
    <property type="protein sequence ID" value="WZJ21505.1"/>
    <property type="molecule type" value="Genomic_DNA"/>
</dbReference>
<dbReference type="InterPro" id="IPR000182">
    <property type="entry name" value="GNAT_dom"/>
</dbReference>
<accession>A0ABZ2XFU1</accession>
<evidence type="ECO:0000256" key="2">
    <source>
        <dbReference type="ARBA" id="ARBA00023315"/>
    </source>
</evidence>
<dbReference type="InterPro" id="IPR016181">
    <property type="entry name" value="Acyl_CoA_acyltransferase"/>
</dbReference>
<feature type="domain" description="N-acetyltransferase" evidence="3">
    <location>
        <begin position="6"/>
        <end position="161"/>
    </location>
</feature>
<dbReference type="SUPFAM" id="SSF55729">
    <property type="entry name" value="Acyl-CoA N-acyltransferases (Nat)"/>
    <property type="match status" value="1"/>
</dbReference>
<keyword evidence="2" id="KW-0012">Acyltransferase</keyword>
<dbReference type="RefSeq" id="WP_028994227.1">
    <property type="nucleotide sequence ID" value="NZ_CALFBA010000068.1"/>
</dbReference>
<evidence type="ECO:0000259" key="3">
    <source>
        <dbReference type="PROSITE" id="PS51186"/>
    </source>
</evidence>